<evidence type="ECO:0000259" key="8">
    <source>
        <dbReference type="PROSITE" id="PS50928"/>
    </source>
</evidence>
<dbReference type="GO" id="GO:0005886">
    <property type="term" value="C:plasma membrane"/>
    <property type="evidence" value="ECO:0007669"/>
    <property type="project" value="UniProtKB-SubCell"/>
</dbReference>
<evidence type="ECO:0000256" key="2">
    <source>
        <dbReference type="ARBA" id="ARBA00022448"/>
    </source>
</evidence>
<evidence type="ECO:0000313" key="10">
    <source>
        <dbReference type="Proteomes" id="UP000319771"/>
    </source>
</evidence>
<comment type="caution">
    <text evidence="9">The sequence shown here is derived from an EMBL/GenBank/DDBJ whole genome shotgun (WGS) entry which is preliminary data.</text>
</comment>
<sequence>MRFTQSSRERLALLMPAALLLGVVVVIPIGRLVLLSFERTELNTGLGSRFAGLAMHARLWQDGRWWGSLGNTLVFTLGSVGIEMLLGVTFAVLLDQSFPGRRWARAIVLVPWALPTAVMALAWGWIFNDSFGVLNDLLTRAGLLHGPVAWLGRPGTAMAAMVVADVWKTTPFVALVVLAGLQGIPRSTLDAARIDGATPSQLLWRVVLPLIRPACLVALAFRVAQGFGAFDLPYVMTGGGPGGSTETVSLYAYRSFYRYLDFGYGAATAVEGAGMALLLFAAILWLSSRAREAV</sequence>
<keyword evidence="3" id="KW-1003">Cell membrane</keyword>
<protein>
    <submittedName>
        <fullName evidence="9">Sugar ABC transporter permease</fullName>
    </submittedName>
</protein>
<evidence type="ECO:0000256" key="6">
    <source>
        <dbReference type="ARBA" id="ARBA00023136"/>
    </source>
</evidence>
<feature type="domain" description="ABC transmembrane type-1" evidence="8">
    <location>
        <begin position="69"/>
        <end position="285"/>
    </location>
</feature>
<dbReference type="SUPFAM" id="SSF161098">
    <property type="entry name" value="MetI-like"/>
    <property type="match status" value="1"/>
</dbReference>
<dbReference type="PANTHER" id="PTHR43005">
    <property type="entry name" value="BLR7065 PROTEIN"/>
    <property type="match status" value="1"/>
</dbReference>
<dbReference type="PROSITE" id="PS50928">
    <property type="entry name" value="ABC_TM1"/>
    <property type="match status" value="1"/>
</dbReference>
<dbReference type="CDD" id="cd06261">
    <property type="entry name" value="TM_PBP2"/>
    <property type="match status" value="1"/>
</dbReference>
<evidence type="ECO:0000256" key="1">
    <source>
        <dbReference type="ARBA" id="ARBA00004651"/>
    </source>
</evidence>
<dbReference type="Proteomes" id="UP000319771">
    <property type="component" value="Unassembled WGS sequence"/>
</dbReference>
<feature type="transmembrane region" description="Helical" evidence="7">
    <location>
        <begin position="202"/>
        <end position="224"/>
    </location>
</feature>
<dbReference type="Pfam" id="PF00528">
    <property type="entry name" value="BPD_transp_1"/>
    <property type="match status" value="1"/>
</dbReference>
<keyword evidence="4 7" id="KW-0812">Transmembrane</keyword>
<comment type="subcellular location">
    <subcellularLocation>
        <location evidence="1 7">Cell membrane</location>
        <topology evidence="1 7">Multi-pass membrane protein</topology>
    </subcellularLocation>
</comment>
<accession>A0A538UEJ4</accession>
<evidence type="ECO:0000256" key="7">
    <source>
        <dbReference type="RuleBase" id="RU363032"/>
    </source>
</evidence>
<evidence type="ECO:0000256" key="4">
    <source>
        <dbReference type="ARBA" id="ARBA00022692"/>
    </source>
</evidence>
<name>A0A538UEJ4_UNCEI</name>
<evidence type="ECO:0000256" key="5">
    <source>
        <dbReference type="ARBA" id="ARBA00022989"/>
    </source>
</evidence>
<feature type="transmembrane region" description="Helical" evidence="7">
    <location>
        <begin position="157"/>
        <end position="181"/>
    </location>
</feature>
<dbReference type="EMBL" id="VBPB01000003">
    <property type="protein sequence ID" value="TMQ74293.1"/>
    <property type="molecule type" value="Genomic_DNA"/>
</dbReference>
<comment type="similarity">
    <text evidence="7">Belongs to the binding-protein-dependent transport system permease family.</text>
</comment>
<dbReference type="PANTHER" id="PTHR43005:SF2">
    <property type="entry name" value="INTEGRAL MEMBRANE SUGAR TRANSPORT PROTEIN"/>
    <property type="match status" value="1"/>
</dbReference>
<keyword evidence="2 7" id="KW-0813">Transport</keyword>
<evidence type="ECO:0000313" key="9">
    <source>
        <dbReference type="EMBL" id="TMQ74293.1"/>
    </source>
</evidence>
<dbReference type="InterPro" id="IPR000515">
    <property type="entry name" value="MetI-like"/>
</dbReference>
<dbReference type="GO" id="GO:0055085">
    <property type="term" value="P:transmembrane transport"/>
    <property type="evidence" value="ECO:0007669"/>
    <property type="project" value="InterPro"/>
</dbReference>
<dbReference type="Gene3D" id="1.10.3720.10">
    <property type="entry name" value="MetI-like"/>
    <property type="match status" value="1"/>
</dbReference>
<keyword evidence="5 7" id="KW-1133">Transmembrane helix</keyword>
<feature type="transmembrane region" description="Helical" evidence="7">
    <location>
        <begin position="12"/>
        <end position="34"/>
    </location>
</feature>
<evidence type="ECO:0000256" key="3">
    <source>
        <dbReference type="ARBA" id="ARBA00022475"/>
    </source>
</evidence>
<reference evidence="9 10" key="1">
    <citation type="journal article" date="2019" name="Nat. Microbiol.">
        <title>Mediterranean grassland soil C-N compound turnover is dependent on rainfall and depth, and is mediated by genomically divergent microorganisms.</title>
        <authorList>
            <person name="Diamond S."/>
            <person name="Andeer P.F."/>
            <person name="Li Z."/>
            <person name="Crits-Christoph A."/>
            <person name="Burstein D."/>
            <person name="Anantharaman K."/>
            <person name="Lane K.R."/>
            <person name="Thomas B.C."/>
            <person name="Pan C."/>
            <person name="Northen T.R."/>
            <person name="Banfield J.F."/>
        </authorList>
    </citation>
    <scope>NUCLEOTIDE SEQUENCE [LARGE SCALE GENOMIC DNA]</scope>
    <source>
        <strain evidence="9">WS_11</strain>
    </source>
</reference>
<dbReference type="InterPro" id="IPR035906">
    <property type="entry name" value="MetI-like_sf"/>
</dbReference>
<dbReference type="AlphaFoldDB" id="A0A538UEJ4"/>
<gene>
    <name evidence="9" type="ORF">E6K81_00225</name>
</gene>
<organism evidence="9 10">
    <name type="scientific">Eiseniibacteriota bacterium</name>
    <dbReference type="NCBI Taxonomy" id="2212470"/>
    <lineage>
        <taxon>Bacteria</taxon>
        <taxon>Candidatus Eiseniibacteriota</taxon>
    </lineage>
</organism>
<feature type="transmembrane region" description="Helical" evidence="7">
    <location>
        <begin position="73"/>
        <end position="94"/>
    </location>
</feature>
<proteinExistence type="inferred from homology"/>
<feature type="transmembrane region" description="Helical" evidence="7">
    <location>
        <begin position="262"/>
        <end position="286"/>
    </location>
</feature>
<feature type="transmembrane region" description="Helical" evidence="7">
    <location>
        <begin position="106"/>
        <end position="126"/>
    </location>
</feature>
<keyword evidence="6 7" id="KW-0472">Membrane</keyword>